<keyword evidence="2" id="KW-1185">Reference proteome</keyword>
<reference evidence="1 2" key="1">
    <citation type="submission" date="2016-07" db="EMBL/GenBank/DDBJ databases">
        <title>Pervasive Adenine N6-methylation of Active Genes in Fungi.</title>
        <authorList>
            <consortium name="DOE Joint Genome Institute"/>
            <person name="Mondo S.J."/>
            <person name="Dannebaum R.O."/>
            <person name="Kuo R.C."/>
            <person name="Labutti K."/>
            <person name="Haridas S."/>
            <person name="Kuo A."/>
            <person name="Salamov A."/>
            <person name="Ahrendt S.R."/>
            <person name="Lipzen A."/>
            <person name="Sullivan W."/>
            <person name="Andreopoulos W.B."/>
            <person name="Clum A."/>
            <person name="Lindquist E."/>
            <person name="Daum C."/>
            <person name="Ramamoorthy G.K."/>
            <person name="Gryganskyi A."/>
            <person name="Culley D."/>
            <person name="Magnuson J.K."/>
            <person name="James T.Y."/>
            <person name="O'Malley M.A."/>
            <person name="Stajich J.E."/>
            <person name="Spatafora J.W."/>
            <person name="Visel A."/>
            <person name="Grigoriev I.V."/>
        </authorList>
    </citation>
    <scope>NUCLEOTIDE SEQUENCE [LARGE SCALE GENOMIC DNA]</scope>
    <source>
        <strain evidence="1 2">PL171</strain>
    </source>
</reference>
<evidence type="ECO:0000313" key="1">
    <source>
        <dbReference type="EMBL" id="ORZ32823.1"/>
    </source>
</evidence>
<feature type="non-terminal residue" evidence="1">
    <location>
        <position position="1"/>
    </location>
</feature>
<organism evidence="1 2">
    <name type="scientific">Catenaria anguillulae PL171</name>
    <dbReference type="NCBI Taxonomy" id="765915"/>
    <lineage>
        <taxon>Eukaryota</taxon>
        <taxon>Fungi</taxon>
        <taxon>Fungi incertae sedis</taxon>
        <taxon>Blastocladiomycota</taxon>
        <taxon>Blastocladiomycetes</taxon>
        <taxon>Blastocladiales</taxon>
        <taxon>Catenariaceae</taxon>
        <taxon>Catenaria</taxon>
    </lineage>
</organism>
<sequence length="75" mass="7858">PRHPSGTHLTYRAPPLPAPKLIPTSFLLRALSIPALAPPLPCAWCCVHSNDLILALTAADVPDDELAAAEGEILG</sequence>
<gene>
    <name evidence="1" type="ORF">BCR44DRAFT_1439359</name>
</gene>
<accession>A0A1Y2HGJ8</accession>
<proteinExistence type="predicted"/>
<dbReference type="AlphaFoldDB" id="A0A1Y2HGJ8"/>
<dbReference type="EMBL" id="MCFL01000041">
    <property type="protein sequence ID" value="ORZ32823.1"/>
    <property type="molecule type" value="Genomic_DNA"/>
</dbReference>
<name>A0A1Y2HGJ8_9FUNG</name>
<dbReference type="Proteomes" id="UP000193411">
    <property type="component" value="Unassembled WGS sequence"/>
</dbReference>
<comment type="caution">
    <text evidence="1">The sequence shown here is derived from an EMBL/GenBank/DDBJ whole genome shotgun (WGS) entry which is preliminary data.</text>
</comment>
<evidence type="ECO:0000313" key="2">
    <source>
        <dbReference type="Proteomes" id="UP000193411"/>
    </source>
</evidence>
<protein>
    <submittedName>
        <fullName evidence="1">Uncharacterized protein</fullName>
    </submittedName>
</protein>